<dbReference type="AlphaFoldDB" id="A0A8J7PJW3"/>
<proteinExistence type="predicted"/>
<feature type="transmembrane region" description="Helical" evidence="1">
    <location>
        <begin position="101"/>
        <end position="117"/>
    </location>
</feature>
<dbReference type="GO" id="GO:0016020">
    <property type="term" value="C:membrane"/>
    <property type="evidence" value="ECO:0007669"/>
    <property type="project" value="InterPro"/>
</dbReference>
<feature type="transmembrane region" description="Helical" evidence="1">
    <location>
        <begin position="50"/>
        <end position="71"/>
    </location>
</feature>
<evidence type="ECO:0000259" key="2">
    <source>
        <dbReference type="Pfam" id="PF00924"/>
    </source>
</evidence>
<accession>A0A8J7PJW3</accession>
<keyword evidence="1" id="KW-1133">Transmembrane helix</keyword>
<sequence length="225" mass="24147">MIKRIMTSLKALALLVGLVLLGLMARGGVFTQEIEGKLSALSFDGVLEKLIPLGVNALIAVIFLGISYLFYRPARAALVKTLDTTGASTRGKTLILRSMQTGYWVFTVFVVASVVAPEVLSKLFLGVSILSAALALSLQGVASDLVCGVFLQMTRRFQPDDNIAIVGMDVKGKVVDIGYLSTVIKVEGGTVAIPNRDMWAKPTKVNDPPKSTIILADKWTPLPKK</sequence>
<dbReference type="PANTHER" id="PTHR30566:SF5">
    <property type="entry name" value="MECHANOSENSITIVE ION CHANNEL PROTEIN 1, MITOCHONDRIAL-RELATED"/>
    <property type="match status" value="1"/>
</dbReference>
<organism evidence="3 4">
    <name type="scientific">Candidatus Obscuribacter phosphatis</name>
    <dbReference type="NCBI Taxonomy" id="1906157"/>
    <lineage>
        <taxon>Bacteria</taxon>
        <taxon>Bacillati</taxon>
        <taxon>Candidatus Melainabacteria</taxon>
        <taxon>Candidatus Obscuribacterales</taxon>
        <taxon>Candidatus Obscuribacteraceae</taxon>
        <taxon>Candidatus Obscuribacter</taxon>
    </lineage>
</organism>
<dbReference type="Proteomes" id="UP000664277">
    <property type="component" value="Unassembled WGS sequence"/>
</dbReference>
<comment type="caution">
    <text evidence="3">The sequence shown here is derived from an EMBL/GenBank/DDBJ whole genome shotgun (WGS) entry which is preliminary data.</text>
</comment>
<feature type="domain" description="Mechanosensitive ion channel MscS" evidence="2">
    <location>
        <begin position="141"/>
        <end position="200"/>
    </location>
</feature>
<dbReference type="Pfam" id="PF00924">
    <property type="entry name" value="MS_channel_2nd"/>
    <property type="match status" value="1"/>
</dbReference>
<evidence type="ECO:0000256" key="1">
    <source>
        <dbReference type="SAM" id="Phobius"/>
    </source>
</evidence>
<gene>
    <name evidence="3" type="ORF">J0M35_15510</name>
</gene>
<dbReference type="Gene3D" id="1.10.287.1260">
    <property type="match status" value="1"/>
</dbReference>
<keyword evidence="1" id="KW-0812">Transmembrane</keyword>
<dbReference type="EMBL" id="JAFLCK010000024">
    <property type="protein sequence ID" value="MBN8661773.1"/>
    <property type="molecule type" value="Genomic_DNA"/>
</dbReference>
<dbReference type="GO" id="GO:0055085">
    <property type="term" value="P:transmembrane transport"/>
    <property type="evidence" value="ECO:0007669"/>
    <property type="project" value="InterPro"/>
</dbReference>
<name>A0A8J7PJW3_9BACT</name>
<evidence type="ECO:0000313" key="3">
    <source>
        <dbReference type="EMBL" id="MBN8661773.1"/>
    </source>
</evidence>
<evidence type="ECO:0000313" key="4">
    <source>
        <dbReference type="Proteomes" id="UP000664277"/>
    </source>
</evidence>
<dbReference type="SUPFAM" id="SSF50182">
    <property type="entry name" value="Sm-like ribonucleoproteins"/>
    <property type="match status" value="1"/>
</dbReference>
<keyword evidence="1" id="KW-0472">Membrane</keyword>
<reference evidence="3" key="1">
    <citation type="submission" date="2021-02" db="EMBL/GenBank/DDBJ databases">
        <title>Genome-Resolved Metagenomics of a Microbial Community Performing Photosynthetic Biological Nutrient Removal.</title>
        <authorList>
            <person name="Mcdaniel E.A."/>
        </authorList>
    </citation>
    <scope>NUCLEOTIDE SEQUENCE</scope>
    <source>
        <strain evidence="3">UWPOB_OBS1</strain>
    </source>
</reference>
<dbReference type="InterPro" id="IPR006685">
    <property type="entry name" value="MscS_channel_2nd"/>
</dbReference>
<dbReference type="InterPro" id="IPR010920">
    <property type="entry name" value="LSM_dom_sf"/>
</dbReference>
<dbReference type="PANTHER" id="PTHR30566">
    <property type="entry name" value="YNAI-RELATED MECHANOSENSITIVE ION CHANNEL"/>
    <property type="match status" value="1"/>
</dbReference>
<protein>
    <submittedName>
        <fullName evidence="3">Mechanosensitive ion channel family protein</fullName>
    </submittedName>
</protein>
<feature type="transmembrane region" description="Helical" evidence="1">
    <location>
        <begin position="123"/>
        <end position="151"/>
    </location>
</feature>